<dbReference type="RefSeq" id="XP_022670165.1">
    <property type="nucleotide sequence ID" value="XM_022814430.1"/>
</dbReference>
<dbReference type="EC" id="2.3.2.27" evidence="5"/>
<dbReference type="FunFam" id="3.30.40.10:FF:000088">
    <property type="entry name" value="E3 ubiquitin-protein ligase synoviolin"/>
    <property type="match status" value="1"/>
</dbReference>
<dbReference type="AlphaFoldDB" id="A0A7M7KPW3"/>
<feature type="transmembrane region" description="Helical" evidence="17">
    <location>
        <begin position="170"/>
        <end position="191"/>
    </location>
</feature>
<comment type="similarity">
    <text evidence="4">Belongs to the HRD1 family.</text>
</comment>
<dbReference type="InParanoid" id="A0A7M7KPW3"/>
<sequence>MLSFRQGLFTLGSLCVSTAVVGNAYLQKRQFYPSVVFLTKSNPCMAVIYVQAAVIVWLMAKAMGKLFFGQLRPAEIEHLLERSWYAITETCLAFTVFRDDFSPKFIALFVLLLVLKGFHWLAEDRVDFMERSPNISLLFHIRVLSLLALLSVLDYAFVRHAYFSVATAGASVQVVFGFEYAILLSSVWYILIKYVLHSIDSRAETQWDNKAVLLLYTELMMSSSKVLLYATFMLVMLRIHTFPLFAIRPMYLSIRALKRAFKDVVLSRQAINNMNTLYPDATAEELASADNVCIICREEMQVAGAGGGVGANKKLPCNHIFHAACLRSWFQRQQTCPTCRSDVLNVSGRGTLTPGAPNHGGGAVAAGAVAAGQRGGANLPPGAQIIPPFQIPNVQALFENWPNLHQPPNANNIPVAQQPQPANNNNNDNNNAQNNAEVAGPAGPGAPSPGGLNNAGTNQTRGQGANRASGVAAGVATRTASTIISPPPPFTLLPALFLPPPPPIIPGELNLGTLSESELRAMEGNERLAVEARIQHLRNIEVLLDAAVTMMAQYNNATTIASAVPQPAATAAQQASASGTQLASATNANSAPKQQQSAQAGSSTGPTNVTQSTKSSTSASNTTTRFPHVDTSPTRMPDTAGSSSCSTAAANTIDASELRRRRVEKLAGPITAAATTATAAASSNGSAINSDPGSVGLSQRGSI</sequence>
<proteinExistence type="inferred from homology"/>
<dbReference type="SMART" id="SM00184">
    <property type="entry name" value="RING"/>
    <property type="match status" value="1"/>
</dbReference>
<dbReference type="InterPro" id="IPR050731">
    <property type="entry name" value="HRD1_E3_ubiq-ligases"/>
</dbReference>
<dbReference type="InterPro" id="IPR013083">
    <property type="entry name" value="Znf_RING/FYVE/PHD"/>
</dbReference>
<dbReference type="PROSITE" id="PS50089">
    <property type="entry name" value="ZF_RING_2"/>
    <property type="match status" value="1"/>
</dbReference>
<evidence type="ECO:0000256" key="4">
    <source>
        <dbReference type="ARBA" id="ARBA00010089"/>
    </source>
</evidence>
<keyword evidence="10" id="KW-0833">Ubl conjugation pathway</keyword>
<evidence type="ECO:0000256" key="13">
    <source>
        <dbReference type="ARBA" id="ARBA00022989"/>
    </source>
</evidence>
<dbReference type="PANTHER" id="PTHR22763">
    <property type="entry name" value="RING ZINC FINGER PROTEIN"/>
    <property type="match status" value="1"/>
</dbReference>
<dbReference type="EnsemblMetazoa" id="XM_022814430">
    <property type="protein sequence ID" value="XP_022670165"/>
    <property type="gene ID" value="LOC111254014"/>
</dbReference>
<dbReference type="GO" id="GO:0016567">
    <property type="term" value="P:protein ubiquitination"/>
    <property type="evidence" value="ECO:0007669"/>
    <property type="project" value="UniProtKB-UniPathway"/>
</dbReference>
<evidence type="ECO:0000256" key="11">
    <source>
        <dbReference type="ARBA" id="ARBA00022824"/>
    </source>
</evidence>
<dbReference type="KEGG" id="vde:111254014"/>
<dbReference type="EnsemblMetazoa" id="XM_022814429">
    <property type="protein sequence ID" value="XP_022670164"/>
    <property type="gene ID" value="LOC111254014"/>
</dbReference>
<evidence type="ECO:0000256" key="8">
    <source>
        <dbReference type="ARBA" id="ARBA00022723"/>
    </source>
</evidence>
<dbReference type="InterPro" id="IPR057992">
    <property type="entry name" value="TPR_SYVN1_N"/>
</dbReference>
<dbReference type="Gene3D" id="3.30.40.10">
    <property type="entry name" value="Zinc/RING finger domain, C3HC4 (zinc finger)"/>
    <property type="match status" value="1"/>
</dbReference>
<keyword evidence="11" id="KW-0256">Endoplasmic reticulum</keyword>
<dbReference type="GO" id="GO:0061630">
    <property type="term" value="F:ubiquitin protein ligase activity"/>
    <property type="evidence" value="ECO:0007669"/>
    <property type="project" value="UniProtKB-EC"/>
</dbReference>
<evidence type="ECO:0000256" key="1">
    <source>
        <dbReference type="ARBA" id="ARBA00000900"/>
    </source>
</evidence>
<comment type="subcellular location">
    <subcellularLocation>
        <location evidence="2">Endoplasmic reticulum membrane</location>
        <topology evidence="2">Multi-pass membrane protein</topology>
    </subcellularLocation>
</comment>
<evidence type="ECO:0000256" key="10">
    <source>
        <dbReference type="ARBA" id="ARBA00022786"/>
    </source>
</evidence>
<organism evidence="19 20">
    <name type="scientific">Varroa destructor</name>
    <name type="common">Honeybee mite</name>
    <dbReference type="NCBI Taxonomy" id="109461"/>
    <lineage>
        <taxon>Eukaryota</taxon>
        <taxon>Metazoa</taxon>
        <taxon>Ecdysozoa</taxon>
        <taxon>Arthropoda</taxon>
        <taxon>Chelicerata</taxon>
        <taxon>Arachnida</taxon>
        <taxon>Acari</taxon>
        <taxon>Parasitiformes</taxon>
        <taxon>Mesostigmata</taxon>
        <taxon>Gamasina</taxon>
        <taxon>Dermanyssoidea</taxon>
        <taxon>Varroidae</taxon>
        <taxon>Varroa</taxon>
    </lineage>
</organism>
<keyword evidence="9 15" id="KW-0863">Zinc-finger</keyword>
<dbReference type="Pfam" id="PF13639">
    <property type="entry name" value="zf-RING_2"/>
    <property type="match status" value="1"/>
</dbReference>
<evidence type="ECO:0000256" key="9">
    <source>
        <dbReference type="ARBA" id="ARBA00022771"/>
    </source>
</evidence>
<dbReference type="FunCoup" id="A0A7M7KPW3">
    <property type="interactions" value="1538"/>
</dbReference>
<feature type="transmembrane region" description="Helical" evidence="17">
    <location>
        <begin position="105"/>
        <end position="122"/>
    </location>
</feature>
<evidence type="ECO:0000256" key="15">
    <source>
        <dbReference type="PROSITE-ProRule" id="PRU00175"/>
    </source>
</evidence>
<feature type="compositionally biased region" description="Low complexity" evidence="16">
    <location>
        <begin position="580"/>
        <end position="603"/>
    </location>
</feature>
<dbReference type="Pfam" id="PF25563">
    <property type="entry name" value="TPR_SYVN1_N"/>
    <property type="match status" value="1"/>
</dbReference>
<feature type="region of interest" description="Disordered" evidence="16">
    <location>
        <begin position="676"/>
        <end position="703"/>
    </location>
</feature>
<feature type="transmembrane region" description="Helical" evidence="17">
    <location>
        <begin position="137"/>
        <end position="158"/>
    </location>
</feature>
<comment type="pathway">
    <text evidence="3">Protein modification; protein ubiquitination.</text>
</comment>
<feature type="region of interest" description="Disordered" evidence="16">
    <location>
        <begin position="580"/>
        <end position="653"/>
    </location>
</feature>
<evidence type="ECO:0000256" key="2">
    <source>
        <dbReference type="ARBA" id="ARBA00004477"/>
    </source>
</evidence>
<dbReference type="RefSeq" id="XP_022670164.1">
    <property type="nucleotide sequence ID" value="XM_022814429.1"/>
</dbReference>
<dbReference type="UniPathway" id="UPA00143"/>
<comment type="catalytic activity">
    <reaction evidence="1">
        <text>S-ubiquitinyl-[E2 ubiquitin-conjugating enzyme]-L-cysteine + [acceptor protein]-L-lysine = [E2 ubiquitin-conjugating enzyme]-L-cysteine + N(6)-ubiquitinyl-[acceptor protein]-L-lysine.</text>
        <dbReference type="EC" id="2.3.2.27"/>
    </reaction>
</comment>
<evidence type="ECO:0000256" key="17">
    <source>
        <dbReference type="SAM" id="Phobius"/>
    </source>
</evidence>
<dbReference type="GeneID" id="111254014"/>
<evidence type="ECO:0000256" key="3">
    <source>
        <dbReference type="ARBA" id="ARBA00004906"/>
    </source>
</evidence>
<dbReference type="GO" id="GO:0036503">
    <property type="term" value="P:ERAD pathway"/>
    <property type="evidence" value="ECO:0007669"/>
    <property type="project" value="TreeGrafter"/>
</dbReference>
<keyword evidence="7 17" id="KW-0812">Transmembrane</keyword>
<dbReference type="EnsemblMetazoa" id="XM_022814431">
    <property type="protein sequence ID" value="XP_022670166"/>
    <property type="gene ID" value="LOC111254014"/>
</dbReference>
<evidence type="ECO:0000256" key="12">
    <source>
        <dbReference type="ARBA" id="ARBA00022833"/>
    </source>
</evidence>
<evidence type="ECO:0000256" key="6">
    <source>
        <dbReference type="ARBA" id="ARBA00022679"/>
    </source>
</evidence>
<feature type="transmembrane region" description="Helical" evidence="17">
    <location>
        <begin position="46"/>
        <end position="64"/>
    </location>
</feature>
<dbReference type="InterPro" id="IPR001841">
    <property type="entry name" value="Znf_RING"/>
</dbReference>
<keyword evidence="8" id="KW-0479">Metal-binding</keyword>
<evidence type="ECO:0000256" key="7">
    <source>
        <dbReference type="ARBA" id="ARBA00022692"/>
    </source>
</evidence>
<evidence type="ECO:0000313" key="20">
    <source>
        <dbReference type="Proteomes" id="UP000594260"/>
    </source>
</evidence>
<dbReference type="SUPFAM" id="SSF57850">
    <property type="entry name" value="RING/U-box"/>
    <property type="match status" value="1"/>
</dbReference>
<evidence type="ECO:0000256" key="16">
    <source>
        <dbReference type="SAM" id="MobiDB-lite"/>
    </source>
</evidence>
<evidence type="ECO:0000259" key="18">
    <source>
        <dbReference type="PROSITE" id="PS50089"/>
    </source>
</evidence>
<dbReference type="Proteomes" id="UP000594260">
    <property type="component" value="Unplaced"/>
</dbReference>
<feature type="compositionally biased region" description="Low complexity" evidence="16">
    <location>
        <begin position="406"/>
        <end position="441"/>
    </location>
</feature>
<reference evidence="19" key="1">
    <citation type="submission" date="2021-01" db="UniProtKB">
        <authorList>
            <consortium name="EnsemblMetazoa"/>
        </authorList>
    </citation>
    <scope>IDENTIFICATION</scope>
</reference>
<feature type="compositionally biased region" description="Low complexity" evidence="16">
    <location>
        <begin position="610"/>
        <end position="624"/>
    </location>
</feature>
<evidence type="ECO:0000256" key="5">
    <source>
        <dbReference type="ARBA" id="ARBA00012483"/>
    </source>
</evidence>
<dbReference type="RefSeq" id="XP_022670166.1">
    <property type="nucleotide sequence ID" value="XM_022814431.1"/>
</dbReference>
<dbReference type="CDD" id="cd16479">
    <property type="entry name" value="RING-H2_synoviolin"/>
    <property type="match status" value="1"/>
</dbReference>
<keyword evidence="13 17" id="KW-1133">Transmembrane helix</keyword>
<dbReference type="GO" id="GO:0008270">
    <property type="term" value="F:zinc ion binding"/>
    <property type="evidence" value="ECO:0007669"/>
    <property type="project" value="UniProtKB-KW"/>
</dbReference>
<dbReference type="OMA" id="LANFHWV"/>
<dbReference type="OrthoDB" id="7759664at2759"/>
<dbReference type="GO" id="GO:0005789">
    <property type="term" value="C:endoplasmic reticulum membrane"/>
    <property type="evidence" value="ECO:0007669"/>
    <property type="project" value="UniProtKB-SubCell"/>
</dbReference>
<dbReference type="InterPro" id="IPR058051">
    <property type="entry name" value="Znf_RING_synoviolin"/>
</dbReference>
<feature type="region of interest" description="Disordered" evidence="16">
    <location>
        <begin position="402"/>
        <end position="473"/>
    </location>
</feature>
<name>A0A7M7KPW3_VARDE</name>
<dbReference type="GO" id="GO:0043161">
    <property type="term" value="P:proteasome-mediated ubiquitin-dependent protein catabolic process"/>
    <property type="evidence" value="ECO:0007669"/>
    <property type="project" value="TreeGrafter"/>
</dbReference>
<feature type="compositionally biased region" description="Low complexity" evidence="16">
    <location>
        <begin position="639"/>
        <end position="652"/>
    </location>
</feature>
<feature type="domain" description="RING-type" evidence="18">
    <location>
        <begin position="293"/>
        <end position="340"/>
    </location>
</feature>
<accession>A0A7M7KPW3</accession>
<feature type="compositionally biased region" description="Polar residues" evidence="16">
    <location>
        <begin position="682"/>
        <end position="703"/>
    </location>
</feature>
<evidence type="ECO:0000256" key="14">
    <source>
        <dbReference type="ARBA" id="ARBA00023136"/>
    </source>
</evidence>
<dbReference type="PANTHER" id="PTHR22763:SF184">
    <property type="entry name" value="E3 UBIQUITIN-PROTEIN LIGASE SYNOVIOLIN"/>
    <property type="match status" value="1"/>
</dbReference>
<keyword evidence="6" id="KW-0808">Transferase</keyword>
<keyword evidence="14 17" id="KW-0472">Membrane</keyword>
<evidence type="ECO:0000313" key="19">
    <source>
        <dbReference type="EnsemblMetazoa" id="XP_022670166"/>
    </source>
</evidence>
<keyword evidence="20" id="KW-1185">Reference proteome</keyword>
<keyword evidence="12" id="KW-0862">Zinc</keyword>
<protein>
    <recommendedName>
        <fullName evidence="5">RING-type E3 ubiquitin transferase</fullName>
        <ecNumber evidence="5">2.3.2.27</ecNumber>
    </recommendedName>
</protein>